<keyword evidence="3" id="KW-0963">Cytoplasm</keyword>
<dbReference type="InterPro" id="IPR005580">
    <property type="entry name" value="DbpA/CsdA_RNA-bd_dom"/>
</dbReference>
<evidence type="ECO:0000256" key="10">
    <source>
        <dbReference type="SAM" id="MobiDB-lite"/>
    </source>
</evidence>
<dbReference type="EMBL" id="FUKJ01000379">
    <property type="protein sequence ID" value="SJM94910.1"/>
    <property type="molecule type" value="Genomic_DNA"/>
</dbReference>
<name>A0A1R4HGB3_9GAMM</name>
<dbReference type="Pfam" id="PF25399">
    <property type="entry name" value="DeaD_dimer"/>
    <property type="match status" value="1"/>
</dbReference>
<evidence type="ECO:0000256" key="4">
    <source>
        <dbReference type="ARBA" id="ARBA00022741"/>
    </source>
</evidence>
<dbReference type="Pfam" id="PF03880">
    <property type="entry name" value="DbpA"/>
    <property type="match status" value="1"/>
</dbReference>
<dbReference type="GO" id="GO:0033592">
    <property type="term" value="F:RNA strand annealing activity"/>
    <property type="evidence" value="ECO:0007669"/>
    <property type="project" value="TreeGrafter"/>
</dbReference>
<evidence type="ECO:0000256" key="7">
    <source>
        <dbReference type="ARBA" id="ARBA00022840"/>
    </source>
</evidence>
<comment type="catalytic activity">
    <reaction evidence="9">
        <text>ATP + H2O = ADP + phosphate + H(+)</text>
        <dbReference type="Rhea" id="RHEA:13065"/>
        <dbReference type="ChEBI" id="CHEBI:15377"/>
        <dbReference type="ChEBI" id="CHEBI:15378"/>
        <dbReference type="ChEBI" id="CHEBI:30616"/>
        <dbReference type="ChEBI" id="CHEBI:43474"/>
        <dbReference type="ChEBI" id="CHEBI:456216"/>
        <dbReference type="EC" id="3.6.4.13"/>
    </reaction>
</comment>
<evidence type="ECO:0000256" key="6">
    <source>
        <dbReference type="ARBA" id="ARBA00022806"/>
    </source>
</evidence>
<keyword evidence="13" id="KW-1185">Reference proteome</keyword>
<feature type="compositionally biased region" description="Basic and acidic residues" evidence="10">
    <location>
        <begin position="323"/>
        <end position="332"/>
    </location>
</feature>
<accession>A0A1R4HGB3</accession>
<dbReference type="GO" id="GO:0005829">
    <property type="term" value="C:cytosol"/>
    <property type="evidence" value="ECO:0007669"/>
    <property type="project" value="TreeGrafter"/>
</dbReference>
<dbReference type="PROSITE" id="PS51194">
    <property type="entry name" value="HELICASE_CTER"/>
    <property type="match status" value="1"/>
</dbReference>
<evidence type="ECO:0000256" key="2">
    <source>
        <dbReference type="ARBA" id="ARBA00012552"/>
    </source>
</evidence>
<dbReference type="SMART" id="SM00490">
    <property type="entry name" value="HELICc"/>
    <property type="match status" value="1"/>
</dbReference>
<keyword evidence="4" id="KW-0547">Nucleotide-binding</keyword>
<evidence type="ECO:0000259" key="11">
    <source>
        <dbReference type="PROSITE" id="PS51194"/>
    </source>
</evidence>
<dbReference type="InterPro" id="IPR034415">
    <property type="entry name" value="CsdA_RRM"/>
</dbReference>
<evidence type="ECO:0000256" key="5">
    <source>
        <dbReference type="ARBA" id="ARBA00022801"/>
    </source>
</evidence>
<keyword evidence="6 12" id="KW-0347">Helicase</keyword>
<feature type="compositionally biased region" description="Basic residues" evidence="10">
    <location>
        <begin position="333"/>
        <end position="352"/>
    </location>
</feature>
<reference evidence="13" key="1">
    <citation type="submission" date="2017-02" db="EMBL/GenBank/DDBJ databases">
        <authorList>
            <person name="Daims H."/>
        </authorList>
    </citation>
    <scope>NUCLEOTIDE SEQUENCE [LARGE SCALE GENOMIC DNA]</scope>
</reference>
<sequence>MIIFVRTKTATIELAEKLEARGYSASAINGDMSQTLRERTIAHLKNGKVDILIATDVAARGLDVDRITHVVNYDIPYDTESYIHRIGRTGRAGRTGDAILFIAPRERKLLANIEKATKQKVEEMGLPSTEVINNKRISRFKQNITDTLAAEELSFFSQLIEQYQHEHNVSALEIAAALAKLVQGDTPLLMQNLPKRPKDDRDSRDSRDSGREERGARPPREDRPDRERKPRRSFSEGANIEMEVYRIEVGHAHGVKPGNIVGAIANETGIDGDHIARIRIEDDYSTVELPAGMPKQLFDELKKIRVAGQLLNISKMDGSSKSFKTDDSEKKVDKSKKRISSVSRRAKEKPAE</sequence>
<dbReference type="GO" id="GO:0005524">
    <property type="term" value="F:ATP binding"/>
    <property type="evidence" value="ECO:0007669"/>
    <property type="project" value="UniProtKB-KW"/>
</dbReference>
<dbReference type="EC" id="3.6.4.13" evidence="2"/>
<dbReference type="PANTHER" id="PTHR47963">
    <property type="entry name" value="DEAD-BOX ATP-DEPENDENT RNA HELICASE 47, MITOCHONDRIAL"/>
    <property type="match status" value="1"/>
</dbReference>
<feature type="region of interest" description="Disordered" evidence="10">
    <location>
        <begin position="189"/>
        <end position="235"/>
    </location>
</feature>
<gene>
    <name evidence="12" type="ORF">CRENPOLYSF2_440001</name>
</gene>
<feature type="compositionally biased region" description="Basic and acidic residues" evidence="10">
    <location>
        <begin position="196"/>
        <end position="228"/>
    </location>
</feature>
<keyword evidence="7" id="KW-0067">ATP-binding</keyword>
<dbReference type="GO" id="GO:0005840">
    <property type="term" value="C:ribosome"/>
    <property type="evidence" value="ECO:0007669"/>
    <property type="project" value="TreeGrafter"/>
</dbReference>
<evidence type="ECO:0000256" key="8">
    <source>
        <dbReference type="ARBA" id="ARBA00022884"/>
    </source>
</evidence>
<comment type="subcellular location">
    <subcellularLocation>
        <location evidence="1">Cytoplasm</location>
    </subcellularLocation>
</comment>
<protein>
    <recommendedName>
        <fullName evidence="2">RNA helicase</fullName>
        <ecNumber evidence="2">3.6.4.13</ecNumber>
    </recommendedName>
</protein>
<evidence type="ECO:0000313" key="12">
    <source>
        <dbReference type="EMBL" id="SJM94910.1"/>
    </source>
</evidence>
<evidence type="ECO:0000256" key="1">
    <source>
        <dbReference type="ARBA" id="ARBA00004496"/>
    </source>
</evidence>
<dbReference type="CDD" id="cd12499">
    <property type="entry name" value="RRM_EcCsdA_like"/>
    <property type="match status" value="1"/>
</dbReference>
<keyword evidence="5 12" id="KW-0378">Hydrolase</keyword>
<dbReference type="InterPro" id="IPR050547">
    <property type="entry name" value="DEAD_box_RNA_helicases"/>
</dbReference>
<evidence type="ECO:0000313" key="13">
    <source>
        <dbReference type="Proteomes" id="UP000195442"/>
    </source>
</evidence>
<dbReference type="Gene3D" id="3.30.70.330">
    <property type="match status" value="1"/>
</dbReference>
<dbReference type="InterPro" id="IPR057325">
    <property type="entry name" value="DeaD_dimer"/>
</dbReference>
<evidence type="ECO:0000256" key="9">
    <source>
        <dbReference type="ARBA" id="ARBA00047984"/>
    </source>
</evidence>
<dbReference type="AlphaFoldDB" id="A0A1R4HGB3"/>
<keyword evidence="8" id="KW-0694">RNA-binding</keyword>
<dbReference type="SUPFAM" id="SSF52540">
    <property type="entry name" value="P-loop containing nucleoside triphosphate hydrolases"/>
    <property type="match status" value="1"/>
</dbReference>
<dbReference type="GO" id="GO:0003724">
    <property type="term" value="F:RNA helicase activity"/>
    <property type="evidence" value="ECO:0007669"/>
    <property type="project" value="UniProtKB-EC"/>
</dbReference>
<dbReference type="PANTHER" id="PTHR47963:SF8">
    <property type="entry name" value="ATP-DEPENDENT RNA HELICASE DEAD"/>
    <property type="match status" value="1"/>
</dbReference>
<dbReference type="FunFam" id="3.30.70.330:FF:000068">
    <property type="entry name" value="ATP-dependent RNA helicase DeaD"/>
    <property type="match status" value="1"/>
</dbReference>
<dbReference type="CDD" id="cd18787">
    <property type="entry name" value="SF2_C_DEAD"/>
    <property type="match status" value="1"/>
</dbReference>
<dbReference type="GO" id="GO:0016887">
    <property type="term" value="F:ATP hydrolysis activity"/>
    <property type="evidence" value="ECO:0007669"/>
    <property type="project" value="RHEA"/>
</dbReference>
<organism evidence="12 13">
    <name type="scientific">Crenothrix polyspora</name>
    <dbReference type="NCBI Taxonomy" id="360316"/>
    <lineage>
        <taxon>Bacteria</taxon>
        <taxon>Pseudomonadati</taxon>
        <taxon>Pseudomonadota</taxon>
        <taxon>Gammaproteobacteria</taxon>
        <taxon>Methylococcales</taxon>
        <taxon>Crenotrichaceae</taxon>
        <taxon>Crenothrix</taxon>
    </lineage>
</organism>
<feature type="domain" description="Helicase C-terminal" evidence="11">
    <location>
        <begin position="1"/>
        <end position="132"/>
    </location>
</feature>
<feature type="region of interest" description="Disordered" evidence="10">
    <location>
        <begin position="315"/>
        <end position="352"/>
    </location>
</feature>
<dbReference type="InterPro" id="IPR012677">
    <property type="entry name" value="Nucleotide-bd_a/b_plait_sf"/>
</dbReference>
<dbReference type="Pfam" id="PF00271">
    <property type="entry name" value="Helicase_C"/>
    <property type="match status" value="1"/>
</dbReference>
<proteinExistence type="predicted"/>
<dbReference type="Gene3D" id="3.40.50.300">
    <property type="entry name" value="P-loop containing nucleotide triphosphate hydrolases"/>
    <property type="match status" value="1"/>
</dbReference>
<dbReference type="GO" id="GO:0009409">
    <property type="term" value="P:response to cold"/>
    <property type="evidence" value="ECO:0007669"/>
    <property type="project" value="TreeGrafter"/>
</dbReference>
<dbReference type="Proteomes" id="UP000195442">
    <property type="component" value="Unassembled WGS sequence"/>
</dbReference>
<evidence type="ECO:0000256" key="3">
    <source>
        <dbReference type="ARBA" id="ARBA00022490"/>
    </source>
</evidence>
<dbReference type="InterPro" id="IPR001650">
    <property type="entry name" value="Helicase_C-like"/>
</dbReference>
<dbReference type="InterPro" id="IPR027417">
    <property type="entry name" value="P-loop_NTPase"/>
</dbReference>